<dbReference type="PANTHER" id="PTHR30026:SF20">
    <property type="entry name" value="OUTER MEMBRANE PROTEIN TOLC"/>
    <property type="match status" value="1"/>
</dbReference>
<dbReference type="Pfam" id="PF02321">
    <property type="entry name" value="OEP"/>
    <property type="match status" value="2"/>
</dbReference>
<gene>
    <name evidence="8" type="ORF">JBL43_01380</name>
</gene>
<dbReference type="Gene3D" id="1.20.1600.10">
    <property type="entry name" value="Outer membrane efflux proteins (OEP)"/>
    <property type="match status" value="1"/>
</dbReference>
<dbReference type="PANTHER" id="PTHR30026">
    <property type="entry name" value="OUTER MEMBRANE PROTEIN TOLC"/>
    <property type="match status" value="1"/>
</dbReference>
<reference evidence="8 9" key="1">
    <citation type="submission" date="2020-12" db="EMBL/GenBank/DDBJ databases">
        <title>Aureibaculum luteum sp. nov. and Aureibaculum flavum sp. nov., novel members of the family Flavobacteriaceae isolated from Antarctic intertidal sediments.</title>
        <authorList>
            <person name="He X."/>
            <person name="Zhang X."/>
        </authorList>
    </citation>
    <scope>NUCLEOTIDE SEQUENCE [LARGE SCALE GENOMIC DNA]</scope>
    <source>
        <strain evidence="8 9">A20</strain>
    </source>
</reference>
<keyword evidence="9" id="KW-1185">Reference proteome</keyword>
<evidence type="ECO:0000256" key="6">
    <source>
        <dbReference type="ARBA" id="ARBA00023136"/>
    </source>
</evidence>
<evidence type="ECO:0000256" key="4">
    <source>
        <dbReference type="ARBA" id="ARBA00022452"/>
    </source>
</evidence>
<evidence type="ECO:0000256" key="7">
    <source>
        <dbReference type="ARBA" id="ARBA00023237"/>
    </source>
</evidence>
<name>A0ABS0WLL7_9FLAO</name>
<evidence type="ECO:0000256" key="5">
    <source>
        <dbReference type="ARBA" id="ARBA00022692"/>
    </source>
</evidence>
<keyword evidence="4" id="KW-1134">Transmembrane beta strand</keyword>
<dbReference type="EMBL" id="JAEHFJ010000001">
    <property type="protein sequence ID" value="MBJ2172868.1"/>
    <property type="molecule type" value="Genomic_DNA"/>
</dbReference>
<sequence length="449" mass="50868">MTNKIQKIMKYIKFIYITLLFVGAVEAQEETISKAEAVQMALENNYGIKIADNNLKISENNKSIYNSGFLPTLTGNAGATYNLDNSEVTFLPRLMLDPITANGAESSRYNASMNLNYTLFDGLGRRYNYKQLKEQYNLTELQARETIENTLLQLFGVYYNVAKLSEDVSLMNQSLKISKDRLERVQYQFEYGQINKLAVLNAEVDVNNDSINLLNTQQLLANSKRDLYVVLGKTEVPNFSVDTLVTFSLQSDKTTLFEKVKANNVTLQQLEKNILISDFQLKSNKSGYLPSIGLTGTYGWNKNNNNSTSQVTTSVNTGLSGGINLTWNIFDGGSTRTRVQNAKINVDTQRLQKQQVELEVNRDFNNAYDDYLNKLFILQTQEKNVQTNTDNFNRTEERFKLGQITSIEFRQAQLNLINAKNAKNSAKYDAKLAELEVLQVSGDLLNTDF</sequence>
<keyword evidence="7" id="KW-0998">Cell outer membrane</keyword>
<dbReference type="Proteomes" id="UP000623301">
    <property type="component" value="Unassembled WGS sequence"/>
</dbReference>
<accession>A0ABS0WLL7</accession>
<organism evidence="8 9">
    <name type="scientific">Aureibaculum flavum</name>
    <dbReference type="NCBI Taxonomy" id="2795986"/>
    <lineage>
        <taxon>Bacteria</taxon>
        <taxon>Pseudomonadati</taxon>
        <taxon>Bacteroidota</taxon>
        <taxon>Flavobacteriia</taxon>
        <taxon>Flavobacteriales</taxon>
        <taxon>Flavobacteriaceae</taxon>
        <taxon>Aureibaculum</taxon>
    </lineage>
</organism>
<proteinExistence type="inferred from homology"/>
<evidence type="ECO:0000313" key="9">
    <source>
        <dbReference type="Proteomes" id="UP000623301"/>
    </source>
</evidence>
<dbReference type="SUPFAM" id="SSF56954">
    <property type="entry name" value="Outer membrane efflux proteins (OEP)"/>
    <property type="match status" value="1"/>
</dbReference>
<comment type="caution">
    <text evidence="8">The sequence shown here is derived from an EMBL/GenBank/DDBJ whole genome shotgun (WGS) entry which is preliminary data.</text>
</comment>
<comment type="subcellular location">
    <subcellularLocation>
        <location evidence="1">Cell outer membrane</location>
    </subcellularLocation>
</comment>
<keyword evidence="5" id="KW-0812">Transmembrane</keyword>
<protein>
    <submittedName>
        <fullName evidence="8">TolC family protein</fullName>
    </submittedName>
</protein>
<dbReference type="InterPro" id="IPR051906">
    <property type="entry name" value="TolC-like"/>
</dbReference>
<keyword evidence="6" id="KW-0472">Membrane</keyword>
<comment type="similarity">
    <text evidence="2">Belongs to the outer membrane factor (OMF) (TC 1.B.17) family.</text>
</comment>
<evidence type="ECO:0000256" key="1">
    <source>
        <dbReference type="ARBA" id="ARBA00004442"/>
    </source>
</evidence>
<dbReference type="InterPro" id="IPR003423">
    <property type="entry name" value="OMP_efflux"/>
</dbReference>
<evidence type="ECO:0000256" key="2">
    <source>
        <dbReference type="ARBA" id="ARBA00007613"/>
    </source>
</evidence>
<evidence type="ECO:0000313" key="8">
    <source>
        <dbReference type="EMBL" id="MBJ2172868.1"/>
    </source>
</evidence>
<keyword evidence="3" id="KW-0813">Transport</keyword>
<evidence type="ECO:0000256" key="3">
    <source>
        <dbReference type="ARBA" id="ARBA00022448"/>
    </source>
</evidence>